<dbReference type="RefSeq" id="WP_182920908.1">
    <property type="nucleotide sequence ID" value="NZ_WNXD01000001.1"/>
</dbReference>
<evidence type="ECO:0000256" key="1">
    <source>
        <dbReference type="SAM" id="SignalP"/>
    </source>
</evidence>
<proteinExistence type="predicted"/>
<feature type="chain" id="PRO_5036964985" description="Outer membrane protein beta-barrel domain-containing protein" evidence="1">
    <location>
        <begin position="21"/>
        <end position="174"/>
    </location>
</feature>
<evidence type="ECO:0008006" key="4">
    <source>
        <dbReference type="Google" id="ProtNLM"/>
    </source>
</evidence>
<comment type="caution">
    <text evidence="2">The sequence shown here is derived from an EMBL/GenBank/DDBJ whole genome shotgun (WGS) entry which is preliminary data.</text>
</comment>
<accession>A0A923DXD6</accession>
<protein>
    <recommendedName>
        <fullName evidence="4">Outer membrane protein beta-barrel domain-containing protein</fullName>
    </recommendedName>
</protein>
<sequence length="174" mass="17796">MKKLLLSLALVAGLGFAASAQTEKGTWMVGAQAANINYNTTSEVFSLSLSPQAGYFVKDNLAIGAKLGLNVASASGTTATSWGIGPFVRGYFGGTEKSKFFAEGNAGLGGVSYSGASSTAYNLGATLGYAYFITKNIGLETGLGYGYSNSTDGGMGSSDLGLNLGFQIYIGKKK</sequence>
<organism evidence="2 3">
    <name type="scientific">Pedobacter planticolens</name>
    <dbReference type="NCBI Taxonomy" id="2679964"/>
    <lineage>
        <taxon>Bacteria</taxon>
        <taxon>Pseudomonadati</taxon>
        <taxon>Bacteroidota</taxon>
        <taxon>Sphingobacteriia</taxon>
        <taxon>Sphingobacteriales</taxon>
        <taxon>Sphingobacteriaceae</taxon>
        <taxon>Pedobacter</taxon>
    </lineage>
</organism>
<reference evidence="2" key="1">
    <citation type="submission" date="2019-11" db="EMBL/GenBank/DDBJ databases">
        <title>Description of Pedobacter sp. LMG 31464T.</title>
        <authorList>
            <person name="Carlier A."/>
            <person name="Qi S."/>
            <person name="Vandamme P."/>
        </authorList>
    </citation>
    <scope>NUCLEOTIDE SEQUENCE</scope>
    <source>
        <strain evidence="2">LMG 31464</strain>
    </source>
</reference>
<dbReference type="EMBL" id="WNXD01000001">
    <property type="protein sequence ID" value="MBB2144213.1"/>
    <property type="molecule type" value="Genomic_DNA"/>
</dbReference>
<name>A0A923DXD6_9SPHI</name>
<keyword evidence="1" id="KW-0732">Signal</keyword>
<dbReference type="Proteomes" id="UP000601055">
    <property type="component" value="Unassembled WGS sequence"/>
</dbReference>
<feature type="signal peptide" evidence="1">
    <location>
        <begin position="1"/>
        <end position="20"/>
    </location>
</feature>
<keyword evidence="3" id="KW-1185">Reference proteome</keyword>
<dbReference type="InterPro" id="IPR011250">
    <property type="entry name" value="OMP/PagP_B-barrel"/>
</dbReference>
<dbReference type="AlphaFoldDB" id="A0A923DXD6"/>
<dbReference type="SUPFAM" id="SSF56925">
    <property type="entry name" value="OMPA-like"/>
    <property type="match status" value="1"/>
</dbReference>
<evidence type="ECO:0000313" key="3">
    <source>
        <dbReference type="Proteomes" id="UP000601055"/>
    </source>
</evidence>
<gene>
    <name evidence="2" type="ORF">GM921_01835</name>
</gene>
<evidence type="ECO:0000313" key="2">
    <source>
        <dbReference type="EMBL" id="MBB2144213.1"/>
    </source>
</evidence>